<keyword evidence="2" id="KW-0812">Transmembrane</keyword>
<feature type="transmembrane region" description="Helical" evidence="2">
    <location>
        <begin position="48"/>
        <end position="71"/>
    </location>
</feature>
<feature type="transmembrane region" description="Helical" evidence="2">
    <location>
        <begin position="168"/>
        <end position="187"/>
    </location>
</feature>
<sequence length="488" mass="51815">MTTTPTPTPVPTPDPFPTAYPVHVDADLDPGLSRGLWLVKWLLAIRHYVVLAFLWLAFAVTSVIAFFAILFTAHYPRALFDFNVGVMRWSWRVAYYAYGALGTDRYPPFTLADVPDYPAHLEVDYPERLSRGLVLVKWWLLAIPHYLVVGLFIGGLGYGVRGADEEPLLSISLIGLLVLVAGVVLLFTGRYPQPVFDVVLGLNRWVLRVAAYVALMTDRYPPFSLDQGGHEPPVAGAPPVIAPPSSPSAVSHGAPAPPPHPVSRSGWTTGRVVALVLGSLLVVGAVSSAGAAVTLVAADQLSRDDDGFLTSPRERLTTDGFAITSEDAHLRTDEDLERLPDAVIGDVRLSAEGTGGEVFVGIGPAADVRTYLADVQHDTLVEVRDGDPVYRSTSGGAPATPPTEQTFWAAEATGSAPTVTWALAEGDWSAVVMNADGSAAIEVDVAAGAEVPVLATVIAVLFVIAALLLLLGAVLVAVPVRAVTRRST</sequence>
<organism evidence="3 4">
    <name type="scientific">Nocardioides ganghwensis</name>
    <dbReference type="NCBI Taxonomy" id="252230"/>
    <lineage>
        <taxon>Bacteria</taxon>
        <taxon>Bacillati</taxon>
        <taxon>Actinomycetota</taxon>
        <taxon>Actinomycetes</taxon>
        <taxon>Propionibacteriales</taxon>
        <taxon>Nocardioidaceae</taxon>
        <taxon>Nocardioides</taxon>
    </lineage>
</organism>
<keyword evidence="2" id="KW-0472">Membrane</keyword>
<dbReference type="OrthoDB" id="156718at2"/>
<evidence type="ECO:0000256" key="1">
    <source>
        <dbReference type="SAM" id="MobiDB-lite"/>
    </source>
</evidence>
<accession>A0A4Q2S7I0</accession>
<proteinExistence type="predicted"/>
<evidence type="ECO:0000313" key="3">
    <source>
        <dbReference type="EMBL" id="RYB98117.1"/>
    </source>
</evidence>
<feature type="transmembrane region" description="Helical" evidence="2">
    <location>
        <begin position="138"/>
        <end position="156"/>
    </location>
</feature>
<dbReference type="EMBL" id="SDWU01000025">
    <property type="protein sequence ID" value="RYB98117.1"/>
    <property type="molecule type" value="Genomic_DNA"/>
</dbReference>
<name>A0A4Q2S7I0_9ACTN</name>
<feature type="transmembrane region" description="Helical" evidence="2">
    <location>
        <begin position="453"/>
        <end position="478"/>
    </location>
</feature>
<evidence type="ECO:0000256" key="2">
    <source>
        <dbReference type="SAM" id="Phobius"/>
    </source>
</evidence>
<gene>
    <name evidence="3" type="ORF">EUA07_18745</name>
</gene>
<feature type="region of interest" description="Disordered" evidence="1">
    <location>
        <begin position="234"/>
        <end position="263"/>
    </location>
</feature>
<keyword evidence="2" id="KW-1133">Transmembrane helix</keyword>
<dbReference type="AlphaFoldDB" id="A0A4Q2S7I0"/>
<reference evidence="3 4" key="1">
    <citation type="submission" date="2019-01" db="EMBL/GenBank/DDBJ databases">
        <title>Novel species of Nocardioides.</title>
        <authorList>
            <person name="Liu Q."/>
            <person name="Xin Y.-H."/>
        </authorList>
    </citation>
    <scope>NUCLEOTIDE SEQUENCE [LARGE SCALE GENOMIC DNA]</scope>
    <source>
        <strain evidence="3 4">CGMCC 4.6875</strain>
    </source>
</reference>
<evidence type="ECO:0000313" key="4">
    <source>
        <dbReference type="Proteomes" id="UP000293291"/>
    </source>
</evidence>
<dbReference type="Proteomes" id="UP000293291">
    <property type="component" value="Unassembled WGS sequence"/>
</dbReference>
<dbReference type="Pfam" id="PF14333">
    <property type="entry name" value="DUF4389"/>
    <property type="match status" value="2"/>
</dbReference>
<protein>
    <submittedName>
        <fullName evidence="3">DUF4389 domain-containing protein</fullName>
    </submittedName>
</protein>
<keyword evidence="4" id="KW-1185">Reference proteome</keyword>
<comment type="caution">
    <text evidence="3">The sequence shown here is derived from an EMBL/GenBank/DDBJ whole genome shotgun (WGS) entry which is preliminary data.</text>
</comment>
<dbReference type="RefSeq" id="WP_129456709.1">
    <property type="nucleotide sequence ID" value="NZ_JACXYX010000021.1"/>
</dbReference>
<dbReference type="InterPro" id="IPR025498">
    <property type="entry name" value="DUF4389"/>
</dbReference>